<dbReference type="RefSeq" id="XP_004367440.1">
    <property type="nucleotide sequence ID" value="XM_004367383.1"/>
</dbReference>
<dbReference type="KEGG" id="dfa:DFA_07581"/>
<evidence type="ECO:0000313" key="1">
    <source>
        <dbReference type="EMBL" id="EGG20457.1"/>
    </source>
</evidence>
<organism evidence="1 2">
    <name type="scientific">Cavenderia fasciculata</name>
    <name type="common">Slime mold</name>
    <name type="synonym">Dictyostelium fasciculatum</name>
    <dbReference type="NCBI Taxonomy" id="261658"/>
    <lineage>
        <taxon>Eukaryota</taxon>
        <taxon>Amoebozoa</taxon>
        <taxon>Evosea</taxon>
        <taxon>Eumycetozoa</taxon>
        <taxon>Dictyostelia</taxon>
        <taxon>Acytosteliales</taxon>
        <taxon>Cavenderiaceae</taxon>
        <taxon>Cavenderia</taxon>
    </lineage>
</organism>
<name>F4PWU3_CACFS</name>
<proteinExistence type="predicted"/>
<dbReference type="GeneID" id="14872020"/>
<evidence type="ECO:0000313" key="2">
    <source>
        <dbReference type="Proteomes" id="UP000007797"/>
    </source>
</evidence>
<dbReference type="EMBL" id="GL883013">
    <property type="protein sequence ID" value="EGG20457.1"/>
    <property type="molecule type" value="Genomic_DNA"/>
</dbReference>
<sequence>MALNSVEKITLKTDSIQPSILKIFKNIKSITINNSFKRKTYDNTLVRFIFNSLKCFLTSINLLDYQTASSTSDSFLEAINKSTTVGIVKLLFPRDWCKDPIVLDTRLANNIVNSIILPPQQMPNLRIFHIIDIPHGRFDLAGTKLTKLVYQENVDFQRLIIATSICPIHKDRAPHTGTYGGRHILQFINRL</sequence>
<dbReference type="AlphaFoldDB" id="F4PWU3"/>
<reference evidence="2" key="1">
    <citation type="journal article" date="2011" name="Genome Res.">
        <title>Phylogeny-wide analysis of social amoeba genomes highlights ancient origins for complex intercellular communication.</title>
        <authorList>
            <person name="Heidel A.J."/>
            <person name="Lawal H.M."/>
            <person name="Felder M."/>
            <person name="Schilde C."/>
            <person name="Helps N.R."/>
            <person name="Tunggal B."/>
            <person name="Rivero F."/>
            <person name="John U."/>
            <person name="Schleicher M."/>
            <person name="Eichinger L."/>
            <person name="Platzer M."/>
            <person name="Noegel A.A."/>
            <person name="Schaap P."/>
            <person name="Gloeckner G."/>
        </authorList>
    </citation>
    <scope>NUCLEOTIDE SEQUENCE [LARGE SCALE GENOMIC DNA]</scope>
    <source>
        <strain evidence="2">SH3</strain>
    </source>
</reference>
<accession>F4PWU3</accession>
<keyword evidence="2" id="KW-1185">Reference proteome</keyword>
<dbReference type="Proteomes" id="UP000007797">
    <property type="component" value="Unassembled WGS sequence"/>
</dbReference>
<protein>
    <submittedName>
        <fullName evidence="1">Uncharacterized protein</fullName>
    </submittedName>
</protein>
<gene>
    <name evidence="1" type="ORF">DFA_07581</name>
</gene>